<dbReference type="AlphaFoldDB" id="A0A2A2LXK5"/>
<feature type="region of interest" description="Disordered" evidence="1">
    <location>
        <begin position="1"/>
        <end position="42"/>
    </location>
</feature>
<sequence length="341" mass="38539">MTDNPAFHHHQEDEDAPRSPSPITVQPTASQTGTDDISDVGGVVINEKPPKWSCYDKTCDIFGNRQGAFIEALRPLKVQLIQTQERLMILSLELDRELHKKHVKETAIVVKEAVQGLNKLMMHDQLNIYPEEAEMLRDVAYDLVALWRILYELKDNSSQATRLRSNTKNKDETAAPSSTHSQQPQHQVVHRDAAGKEFADAKVGVSTVDEHSLKERIGRVNETLEKLIKFIDTKTQRRWWLRDVISFFKLAIKLALFISAVISVVYHSEQTYPIITLVIAIVQGVVDMLDQYFIKNLAPDQIKLSAITGNIDFRHELSNSFIIFAALTTNKVGSLTKSTLA</sequence>
<keyword evidence="4" id="KW-1185">Reference proteome</keyword>
<comment type="caution">
    <text evidence="3">The sequence shown here is derived from an EMBL/GenBank/DDBJ whole genome shotgun (WGS) entry which is preliminary data.</text>
</comment>
<keyword evidence="2" id="KW-0472">Membrane</keyword>
<feature type="region of interest" description="Disordered" evidence="1">
    <location>
        <begin position="160"/>
        <end position="190"/>
    </location>
</feature>
<feature type="transmembrane region" description="Helical" evidence="2">
    <location>
        <begin position="244"/>
        <end position="266"/>
    </location>
</feature>
<proteinExistence type="predicted"/>
<name>A0A2A2LXK5_9BILA</name>
<keyword evidence="2" id="KW-0812">Transmembrane</keyword>
<reference evidence="3 4" key="1">
    <citation type="journal article" date="2017" name="Curr. Biol.">
        <title>Genome architecture and evolution of a unichromosomal asexual nematode.</title>
        <authorList>
            <person name="Fradin H."/>
            <person name="Zegar C."/>
            <person name="Gutwein M."/>
            <person name="Lucas J."/>
            <person name="Kovtun M."/>
            <person name="Corcoran D."/>
            <person name="Baugh L.R."/>
            <person name="Kiontke K."/>
            <person name="Gunsalus K."/>
            <person name="Fitch D.H."/>
            <person name="Piano F."/>
        </authorList>
    </citation>
    <scope>NUCLEOTIDE SEQUENCE [LARGE SCALE GENOMIC DNA]</scope>
    <source>
        <strain evidence="3">PF1309</strain>
    </source>
</reference>
<dbReference type="Proteomes" id="UP000218231">
    <property type="component" value="Unassembled WGS sequence"/>
</dbReference>
<evidence type="ECO:0000256" key="1">
    <source>
        <dbReference type="SAM" id="MobiDB-lite"/>
    </source>
</evidence>
<feature type="compositionally biased region" description="Low complexity" evidence="1">
    <location>
        <begin position="176"/>
        <end position="187"/>
    </location>
</feature>
<evidence type="ECO:0000313" key="4">
    <source>
        <dbReference type="Proteomes" id="UP000218231"/>
    </source>
</evidence>
<dbReference type="OrthoDB" id="5804248at2759"/>
<dbReference type="EMBL" id="LIAE01006345">
    <property type="protein sequence ID" value="PAV90910.1"/>
    <property type="molecule type" value="Genomic_DNA"/>
</dbReference>
<feature type="transmembrane region" description="Helical" evidence="2">
    <location>
        <begin position="272"/>
        <end position="289"/>
    </location>
</feature>
<accession>A0A2A2LXK5</accession>
<keyword evidence="2" id="KW-1133">Transmembrane helix</keyword>
<evidence type="ECO:0000256" key="2">
    <source>
        <dbReference type="SAM" id="Phobius"/>
    </source>
</evidence>
<gene>
    <name evidence="3" type="ORF">WR25_21619</name>
</gene>
<feature type="compositionally biased region" description="Polar residues" evidence="1">
    <location>
        <begin position="21"/>
        <end position="35"/>
    </location>
</feature>
<evidence type="ECO:0000313" key="3">
    <source>
        <dbReference type="EMBL" id="PAV90910.1"/>
    </source>
</evidence>
<protein>
    <submittedName>
        <fullName evidence="3">Uncharacterized protein</fullName>
    </submittedName>
</protein>
<organism evidence="3 4">
    <name type="scientific">Diploscapter pachys</name>
    <dbReference type="NCBI Taxonomy" id="2018661"/>
    <lineage>
        <taxon>Eukaryota</taxon>
        <taxon>Metazoa</taxon>
        <taxon>Ecdysozoa</taxon>
        <taxon>Nematoda</taxon>
        <taxon>Chromadorea</taxon>
        <taxon>Rhabditida</taxon>
        <taxon>Rhabditina</taxon>
        <taxon>Rhabditomorpha</taxon>
        <taxon>Rhabditoidea</taxon>
        <taxon>Rhabditidae</taxon>
        <taxon>Diploscapter</taxon>
    </lineage>
</organism>